<name>A0ABW2YBY1_9GAMM</name>
<dbReference type="InterPro" id="IPR007627">
    <property type="entry name" value="RNA_pol_sigma70_r2"/>
</dbReference>
<dbReference type="Gene3D" id="1.10.10.10">
    <property type="entry name" value="Winged helix-like DNA-binding domain superfamily/Winged helix DNA-binding domain"/>
    <property type="match status" value="1"/>
</dbReference>
<keyword evidence="8" id="KW-1185">Reference proteome</keyword>
<dbReference type="InterPro" id="IPR036388">
    <property type="entry name" value="WH-like_DNA-bd_sf"/>
</dbReference>
<evidence type="ECO:0000259" key="6">
    <source>
        <dbReference type="Pfam" id="PF08281"/>
    </source>
</evidence>
<dbReference type="EMBL" id="JBHTIF010000001">
    <property type="protein sequence ID" value="MFD0726059.1"/>
    <property type="molecule type" value="Genomic_DNA"/>
</dbReference>
<dbReference type="CDD" id="cd06171">
    <property type="entry name" value="Sigma70_r4"/>
    <property type="match status" value="1"/>
</dbReference>
<dbReference type="InterPro" id="IPR013249">
    <property type="entry name" value="RNA_pol_sigma70_r4_t2"/>
</dbReference>
<keyword evidence="2" id="KW-0805">Transcription regulation</keyword>
<feature type="domain" description="RNA polymerase sigma-70 region 2" evidence="5">
    <location>
        <begin position="21"/>
        <end position="82"/>
    </location>
</feature>
<proteinExistence type="inferred from homology"/>
<comment type="similarity">
    <text evidence="1">Belongs to the sigma-70 factor family. ECF subfamily.</text>
</comment>
<evidence type="ECO:0000256" key="1">
    <source>
        <dbReference type="ARBA" id="ARBA00010641"/>
    </source>
</evidence>
<dbReference type="SUPFAM" id="SSF88659">
    <property type="entry name" value="Sigma3 and sigma4 domains of RNA polymerase sigma factors"/>
    <property type="match status" value="1"/>
</dbReference>
<dbReference type="InterPro" id="IPR039425">
    <property type="entry name" value="RNA_pol_sigma-70-like"/>
</dbReference>
<evidence type="ECO:0000313" key="7">
    <source>
        <dbReference type="EMBL" id="MFD0726059.1"/>
    </source>
</evidence>
<evidence type="ECO:0000259" key="5">
    <source>
        <dbReference type="Pfam" id="PF04542"/>
    </source>
</evidence>
<gene>
    <name evidence="7" type="ORF">ACFQ0E_10660</name>
</gene>
<feature type="domain" description="RNA polymerase sigma factor 70 region 4 type 2" evidence="6">
    <location>
        <begin position="107"/>
        <end position="156"/>
    </location>
</feature>
<dbReference type="InterPro" id="IPR013324">
    <property type="entry name" value="RNA_pol_sigma_r3/r4-like"/>
</dbReference>
<dbReference type="SUPFAM" id="SSF88946">
    <property type="entry name" value="Sigma2 domain of RNA polymerase sigma factors"/>
    <property type="match status" value="1"/>
</dbReference>
<organism evidence="7 8">
    <name type="scientific">Lysobacter brunescens</name>
    <dbReference type="NCBI Taxonomy" id="262323"/>
    <lineage>
        <taxon>Bacteria</taxon>
        <taxon>Pseudomonadati</taxon>
        <taxon>Pseudomonadota</taxon>
        <taxon>Gammaproteobacteria</taxon>
        <taxon>Lysobacterales</taxon>
        <taxon>Lysobacteraceae</taxon>
        <taxon>Lysobacter</taxon>
    </lineage>
</organism>
<evidence type="ECO:0000256" key="2">
    <source>
        <dbReference type="ARBA" id="ARBA00023015"/>
    </source>
</evidence>
<dbReference type="PANTHER" id="PTHR43133:SF51">
    <property type="entry name" value="RNA POLYMERASE SIGMA FACTOR"/>
    <property type="match status" value="1"/>
</dbReference>
<protein>
    <submittedName>
        <fullName evidence="7">RNA polymerase sigma factor</fullName>
    </submittedName>
</protein>
<dbReference type="NCBIfam" id="TIGR02937">
    <property type="entry name" value="sigma70-ECF"/>
    <property type="match status" value="1"/>
</dbReference>
<accession>A0ABW2YBY1</accession>
<dbReference type="Pfam" id="PF04542">
    <property type="entry name" value="Sigma70_r2"/>
    <property type="match status" value="1"/>
</dbReference>
<dbReference type="InterPro" id="IPR014284">
    <property type="entry name" value="RNA_pol_sigma-70_dom"/>
</dbReference>
<keyword evidence="4" id="KW-0804">Transcription</keyword>
<keyword evidence="3" id="KW-0731">Sigma factor</keyword>
<dbReference type="Gene3D" id="1.10.1740.10">
    <property type="match status" value="1"/>
</dbReference>
<comment type="caution">
    <text evidence="7">The sequence shown here is derived from an EMBL/GenBank/DDBJ whole genome shotgun (WGS) entry which is preliminary data.</text>
</comment>
<evidence type="ECO:0000313" key="8">
    <source>
        <dbReference type="Proteomes" id="UP001597110"/>
    </source>
</evidence>
<evidence type="ECO:0000256" key="4">
    <source>
        <dbReference type="ARBA" id="ARBA00023163"/>
    </source>
</evidence>
<dbReference type="Proteomes" id="UP001597110">
    <property type="component" value="Unassembled WGS sequence"/>
</dbReference>
<reference evidence="8" key="1">
    <citation type="journal article" date="2019" name="Int. J. Syst. Evol. Microbiol.">
        <title>The Global Catalogue of Microorganisms (GCM) 10K type strain sequencing project: providing services to taxonomists for standard genome sequencing and annotation.</title>
        <authorList>
            <consortium name="The Broad Institute Genomics Platform"/>
            <consortium name="The Broad Institute Genome Sequencing Center for Infectious Disease"/>
            <person name="Wu L."/>
            <person name="Ma J."/>
        </authorList>
    </citation>
    <scope>NUCLEOTIDE SEQUENCE [LARGE SCALE GENOMIC DNA]</scope>
    <source>
        <strain evidence="8">CCUG 55585</strain>
    </source>
</reference>
<dbReference type="Pfam" id="PF08281">
    <property type="entry name" value="Sigma70_r4_2"/>
    <property type="match status" value="1"/>
</dbReference>
<dbReference type="InterPro" id="IPR013325">
    <property type="entry name" value="RNA_pol_sigma_r2"/>
</dbReference>
<evidence type="ECO:0000256" key="3">
    <source>
        <dbReference type="ARBA" id="ARBA00023082"/>
    </source>
</evidence>
<sequence length="178" mass="19962">MALQQARQGDRQSLEQVLARSRQDLRRYAEYHCAINDVEDAVQESLLLVSRKLASLRELGAYASWLFRIVKRECNRMKRAARILLLQPSDLEELEGPHYPAPTGLLRDVAHALARLPAHYRDAILMRDLEGRSIAEIAAELSLHPEAAKARIHRARSLARHYLSPSDADGVPALAADG</sequence>
<dbReference type="PANTHER" id="PTHR43133">
    <property type="entry name" value="RNA POLYMERASE ECF-TYPE SIGMA FACTO"/>
    <property type="match status" value="1"/>
</dbReference>